<dbReference type="Gene3D" id="2.170.190.11">
    <property type="entry name" value="Molybdopterin biosynthesis moea protein, domain 3"/>
    <property type="match status" value="1"/>
</dbReference>
<evidence type="ECO:0000256" key="6">
    <source>
        <dbReference type="ARBA" id="ARBA00047317"/>
    </source>
</evidence>
<keyword evidence="5 7" id="KW-0501">Molybdenum cofactor biosynthesis</keyword>
<comment type="cofactor">
    <cofactor evidence="7">
        <name>Mg(2+)</name>
        <dbReference type="ChEBI" id="CHEBI:18420"/>
    </cofactor>
</comment>
<dbReference type="Pfam" id="PF00994">
    <property type="entry name" value="MoCF_biosynth"/>
    <property type="match status" value="1"/>
</dbReference>
<dbReference type="Gene3D" id="2.40.340.10">
    <property type="entry name" value="MoeA, C-terminal, domain IV"/>
    <property type="match status" value="1"/>
</dbReference>
<evidence type="ECO:0000256" key="1">
    <source>
        <dbReference type="ARBA" id="ARBA00002901"/>
    </source>
</evidence>
<feature type="domain" description="MoaB/Mog" evidence="8">
    <location>
        <begin position="183"/>
        <end position="319"/>
    </location>
</feature>
<dbReference type="Gene3D" id="3.90.105.10">
    <property type="entry name" value="Molybdopterin biosynthesis moea protein, domain 2"/>
    <property type="match status" value="1"/>
</dbReference>
<keyword evidence="4 7" id="KW-0500">Molybdenum</keyword>
<dbReference type="PANTHER" id="PTHR10192:SF5">
    <property type="entry name" value="GEPHYRIN"/>
    <property type="match status" value="1"/>
</dbReference>
<evidence type="ECO:0000256" key="3">
    <source>
        <dbReference type="ARBA" id="ARBA00010763"/>
    </source>
</evidence>
<evidence type="ECO:0000256" key="4">
    <source>
        <dbReference type="ARBA" id="ARBA00022505"/>
    </source>
</evidence>
<proteinExistence type="inferred from homology"/>
<dbReference type="Pfam" id="PF03453">
    <property type="entry name" value="MoeA_N"/>
    <property type="match status" value="1"/>
</dbReference>
<dbReference type="Pfam" id="PF03454">
    <property type="entry name" value="MoeA_C"/>
    <property type="match status" value="1"/>
</dbReference>
<dbReference type="SUPFAM" id="SSF63867">
    <property type="entry name" value="MoeA C-terminal domain-like"/>
    <property type="match status" value="1"/>
</dbReference>
<comment type="function">
    <text evidence="1 7">Catalyzes the insertion of molybdate into adenylated molybdopterin with the concomitant release of AMP.</text>
</comment>
<dbReference type="SMART" id="SM00852">
    <property type="entry name" value="MoCF_biosynth"/>
    <property type="match status" value="1"/>
</dbReference>
<evidence type="ECO:0000256" key="7">
    <source>
        <dbReference type="RuleBase" id="RU365090"/>
    </source>
</evidence>
<evidence type="ECO:0000313" key="9">
    <source>
        <dbReference type="EMBL" id="WIM71114.1"/>
    </source>
</evidence>
<comment type="catalytic activity">
    <reaction evidence="6">
        <text>adenylyl-molybdopterin + molybdate = Mo-molybdopterin + AMP + H(+)</text>
        <dbReference type="Rhea" id="RHEA:35047"/>
        <dbReference type="ChEBI" id="CHEBI:15378"/>
        <dbReference type="ChEBI" id="CHEBI:36264"/>
        <dbReference type="ChEBI" id="CHEBI:62727"/>
        <dbReference type="ChEBI" id="CHEBI:71302"/>
        <dbReference type="ChEBI" id="CHEBI:456215"/>
        <dbReference type="EC" id="2.10.1.1"/>
    </reaction>
</comment>
<dbReference type="InterPro" id="IPR038987">
    <property type="entry name" value="MoeA-like"/>
</dbReference>
<sequence>MRTPEEHTAAIAKAVPARGQVRVPLADAAGRTLAAPVTAGVDSPRFDNSQMDGYALSSAHVAATPGVFTVGETLPAGTDPDQLYPDGLDDHVAPIMTGAKIPRGTAAVVPVEACRPDRFPGAGERIEITAAVQPGQYIRPAGSDIRAGDPLLRAGDRISPVAVGVLAGQDITEVTVVERHRVIICTGGAEIGTGHGAGAAAIPDSNGPMLAALCARAGIEVAAHIRTDDDPARLAAELAAVAERLGPTAIITSGGISAGQFEVVRQVLGSDGWFGHVDQQPGGPQGLARFHGIPVICLPGNPVSTLVSFRLFVAPLLGTAPAPVVAVLAEDAPGLPGRDQFLRGRHTGGQAAPVGGAGSHLLAQALGADCLIRIPAGGLPAGQHVTVYPFD</sequence>
<keyword evidence="7" id="KW-0479">Metal-binding</keyword>
<evidence type="ECO:0000256" key="2">
    <source>
        <dbReference type="ARBA" id="ARBA00005046"/>
    </source>
</evidence>
<evidence type="ECO:0000256" key="5">
    <source>
        <dbReference type="ARBA" id="ARBA00023150"/>
    </source>
</evidence>
<dbReference type="InterPro" id="IPR036135">
    <property type="entry name" value="MoeA_linker/N_sf"/>
</dbReference>
<keyword evidence="7" id="KW-0460">Magnesium</keyword>
<dbReference type="SUPFAM" id="SSF63882">
    <property type="entry name" value="MoeA N-terminal region -like"/>
    <property type="match status" value="1"/>
</dbReference>
<dbReference type="SUPFAM" id="SSF53218">
    <property type="entry name" value="Molybdenum cofactor biosynthesis proteins"/>
    <property type="match status" value="1"/>
</dbReference>
<comment type="pathway">
    <text evidence="2 7">Cofactor biosynthesis; molybdopterin biosynthesis.</text>
</comment>
<dbReference type="Gene3D" id="3.40.980.10">
    <property type="entry name" value="MoaB/Mog-like domain"/>
    <property type="match status" value="1"/>
</dbReference>
<dbReference type="InterPro" id="IPR001453">
    <property type="entry name" value="MoaB/Mog_dom"/>
</dbReference>
<dbReference type="InterPro" id="IPR036425">
    <property type="entry name" value="MoaB/Mog-like_dom_sf"/>
</dbReference>
<dbReference type="InterPro" id="IPR005110">
    <property type="entry name" value="MoeA_linker/N"/>
</dbReference>
<dbReference type="EMBL" id="CP126970">
    <property type="protein sequence ID" value="WIM71114.1"/>
    <property type="molecule type" value="Genomic_DNA"/>
</dbReference>
<name>A0ABY8VNC7_9CORY</name>
<gene>
    <name evidence="9" type="ORF">QP029_04750</name>
</gene>
<reference evidence="9 10" key="1">
    <citation type="submission" date="2023-05" db="EMBL/GenBank/DDBJ databases">
        <title>Corynebacterium suedekumii sp. nov. and Corynebacterium breve sp. nov. isolated from raw cow's milk.</title>
        <authorList>
            <person name="Baer M.K."/>
            <person name="Mehl L."/>
            <person name="Hellmuth R."/>
            <person name="Marke G."/>
            <person name="Lipski A."/>
        </authorList>
    </citation>
    <scope>NUCLEOTIDE SEQUENCE [LARGE SCALE GENOMIC DNA]</scope>
    <source>
        <strain evidence="9 10">LM112</strain>
    </source>
</reference>
<dbReference type="InterPro" id="IPR036688">
    <property type="entry name" value="MoeA_C_domain_IV_sf"/>
</dbReference>
<dbReference type="CDD" id="cd00887">
    <property type="entry name" value="MoeA"/>
    <property type="match status" value="1"/>
</dbReference>
<dbReference type="PANTHER" id="PTHR10192">
    <property type="entry name" value="MOLYBDOPTERIN BIOSYNTHESIS PROTEIN"/>
    <property type="match status" value="1"/>
</dbReference>
<keyword evidence="7" id="KW-0808">Transferase</keyword>
<keyword evidence="10" id="KW-1185">Reference proteome</keyword>
<comment type="similarity">
    <text evidence="3 7">Belongs to the MoeA family.</text>
</comment>
<protein>
    <recommendedName>
        <fullName evidence="7">Molybdopterin molybdenumtransferase</fullName>
        <ecNumber evidence="7">2.10.1.1</ecNumber>
    </recommendedName>
</protein>
<organism evidence="9 10">
    <name type="scientific">Corynebacterium suedekumii</name>
    <dbReference type="NCBI Taxonomy" id="3049801"/>
    <lineage>
        <taxon>Bacteria</taxon>
        <taxon>Bacillati</taxon>
        <taxon>Actinomycetota</taxon>
        <taxon>Actinomycetes</taxon>
        <taxon>Mycobacteriales</taxon>
        <taxon>Corynebacteriaceae</taxon>
        <taxon>Corynebacterium</taxon>
    </lineage>
</organism>
<dbReference type="RefSeq" id="WP_284875689.1">
    <property type="nucleotide sequence ID" value="NZ_CP126970.1"/>
</dbReference>
<evidence type="ECO:0000313" key="10">
    <source>
        <dbReference type="Proteomes" id="UP001238805"/>
    </source>
</evidence>
<evidence type="ECO:0000259" key="8">
    <source>
        <dbReference type="SMART" id="SM00852"/>
    </source>
</evidence>
<dbReference type="EC" id="2.10.1.1" evidence="7"/>
<accession>A0ABY8VNC7</accession>
<dbReference type="InterPro" id="IPR005111">
    <property type="entry name" value="MoeA_C_domain_IV"/>
</dbReference>
<dbReference type="Proteomes" id="UP001238805">
    <property type="component" value="Chromosome"/>
</dbReference>